<dbReference type="SUPFAM" id="SSF51735">
    <property type="entry name" value="NAD(P)-binding Rossmann-fold domains"/>
    <property type="match status" value="1"/>
</dbReference>
<protein>
    <recommendedName>
        <fullName evidence="7 8">2,3-dihydro-2,3-dihydroxybenzoate dehydrogenase</fullName>
        <ecNumber evidence="6 8">1.3.1.28</ecNumber>
    </recommendedName>
</protein>
<dbReference type="Pfam" id="PF13561">
    <property type="entry name" value="adh_short_C2"/>
    <property type="match status" value="1"/>
</dbReference>
<dbReference type="Gene3D" id="3.40.50.720">
    <property type="entry name" value="NAD(P)-binding Rossmann-like Domain"/>
    <property type="match status" value="1"/>
</dbReference>
<dbReference type="FunFam" id="3.40.50.720:FF:000160">
    <property type="entry name" value="2,3-dihydro-2,3-dihydroxybenzoate dehydrogenase"/>
    <property type="match status" value="1"/>
</dbReference>
<evidence type="ECO:0000256" key="5">
    <source>
        <dbReference type="ARBA" id="ARBA00052874"/>
    </source>
</evidence>
<dbReference type="PANTHER" id="PTHR24321">
    <property type="entry name" value="DEHYDROGENASES, SHORT CHAIN"/>
    <property type="match status" value="1"/>
</dbReference>
<dbReference type="OrthoDB" id="9803333at2"/>
<gene>
    <name evidence="9" type="primary">dhbA</name>
    <name evidence="9" type="ORF">FJU30_08755</name>
</gene>
<dbReference type="EC" id="1.3.1.28" evidence="6 8"/>
<evidence type="ECO:0000256" key="2">
    <source>
        <dbReference type="ARBA" id="ARBA00006484"/>
    </source>
</evidence>
<dbReference type="PANTHER" id="PTHR24321:SF13">
    <property type="entry name" value="2,3-DIHYDRO-2,3-DIHYDROXYBENZOATE DEHYDROGENASE"/>
    <property type="match status" value="1"/>
</dbReference>
<dbReference type="GO" id="GO:0008667">
    <property type="term" value="F:2,3-dihydro-2,3-dihydroxybenzoate dehydrogenase activity"/>
    <property type="evidence" value="ECO:0007669"/>
    <property type="project" value="UniProtKB-UniRule"/>
</dbReference>
<evidence type="ECO:0000256" key="3">
    <source>
        <dbReference type="ARBA" id="ARBA00023002"/>
    </source>
</evidence>
<dbReference type="NCBIfam" id="TIGR04316">
    <property type="entry name" value="dhbA_paeA"/>
    <property type="match status" value="1"/>
</dbReference>
<reference evidence="9 10" key="1">
    <citation type="submission" date="2019-09" db="EMBL/GenBank/DDBJ databases">
        <authorList>
            <person name="Li Y."/>
        </authorList>
    </citation>
    <scope>NUCLEOTIDE SEQUENCE [LARGE SCALE GENOMIC DNA]</scope>
    <source>
        <strain evidence="9 10">L3-3HA</strain>
    </source>
</reference>
<keyword evidence="10" id="KW-1185">Reference proteome</keyword>
<comment type="caution">
    <text evidence="9">The sequence shown here is derived from an EMBL/GenBank/DDBJ whole genome shotgun (WGS) entry which is preliminary data.</text>
</comment>
<comment type="catalytic activity">
    <reaction evidence="5">
        <text>(2S,3S)-2,3-dihydroxy-2,3-dihydrobenzoate + NAD(+) = 2,3-dihydroxybenzoate + NADH + H(+)</text>
        <dbReference type="Rhea" id="RHEA:23824"/>
        <dbReference type="ChEBI" id="CHEBI:15378"/>
        <dbReference type="ChEBI" id="CHEBI:36654"/>
        <dbReference type="ChEBI" id="CHEBI:57540"/>
        <dbReference type="ChEBI" id="CHEBI:57945"/>
        <dbReference type="ChEBI" id="CHEBI:58764"/>
        <dbReference type="EC" id="1.3.1.28"/>
    </reaction>
</comment>
<keyword evidence="4" id="KW-0520">NAD</keyword>
<dbReference type="InterPro" id="IPR002347">
    <property type="entry name" value="SDR_fam"/>
</dbReference>
<comment type="pathway">
    <text evidence="1">Siderophore biosynthesis.</text>
</comment>
<accession>A0A5J5G3R8</accession>
<proteinExistence type="inferred from homology"/>
<dbReference type="Proteomes" id="UP000335415">
    <property type="component" value="Unassembled WGS sequence"/>
</dbReference>
<dbReference type="InterPro" id="IPR036291">
    <property type="entry name" value="NAD(P)-bd_dom_sf"/>
</dbReference>
<dbReference type="PRINTS" id="PR01397">
    <property type="entry name" value="DHBDHDRGNASE"/>
</dbReference>
<evidence type="ECO:0000313" key="10">
    <source>
        <dbReference type="Proteomes" id="UP000335415"/>
    </source>
</evidence>
<evidence type="ECO:0000313" key="9">
    <source>
        <dbReference type="EMBL" id="KAA9001301.1"/>
    </source>
</evidence>
<dbReference type="PRINTS" id="PR00080">
    <property type="entry name" value="SDRFAMILY"/>
</dbReference>
<dbReference type="InterPro" id="IPR003560">
    <property type="entry name" value="DHB_DH"/>
</dbReference>
<dbReference type="EMBL" id="VYKJ01000003">
    <property type="protein sequence ID" value="KAA9001301.1"/>
    <property type="molecule type" value="Genomic_DNA"/>
</dbReference>
<dbReference type="RefSeq" id="WP_150434570.1">
    <property type="nucleotide sequence ID" value="NZ_VYKJ01000003.1"/>
</dbReference>
<evidence type="ECO:0000256" key="1">
    <source>
        <dbReference type="ARBA" id="ARBA00004924"/>
    </source>
</evidence>
<organism evidence="9 10">
    <name type="scientific">Affinibrenneria salicis</name>
    <dbReference type="NCBI Taxonomy" id="2590031"/>
    <lineage>
        <taxon>Bacteria</taxon>
        <taxon>Pseudomonadati</taxon>
        <taxon>Pseudomonadota</taxon>
        <taxon>Gammaproteobacteria</taxon>
        <taxon>Enterobacterales</taxon>
        <taxon>Pectobacteriaceae</taxon>
        <taxon>Affinibrenneria</taxon>
    </lineage>
</organism>
<evidence type="ECO:0000256" key="8">
    <source>
        <dbReference type="NCBIfam" id="TIGR04316"/>
    </source>
</evidence>
<evidence type="ECO:0000256" key="6">
    <source>
        <dbReference type="ARBA" id="ARBA00066334"/>
    </source>
</evidence>
<evidence type="ECO:0000256" key="4">
    <source>
        <dbReference type="ARBA" id="ARBA00023027"/>
    </source>
</evidence>
<keyword evidence="3 9" id="KW-0560">Oxidoreductase</keyword>
<dbReference type="NCBIfam" id="NF006074">
    <property type="entry name" value="PRK08220.1"/>
    <property type="match status" value="1"/>
</dbReference>
<sequence>MSRGFDFSGRQVWVSGAGSGIGYRTACRFQQAGAQVVGFDIAFPAGEVPFSVRELDVSDPQAVADCCRETLAGCPELDVLVIGAGILRLGATESLPFADWQRCLAVNAGGAFNLFQAVIPQFRRQRRGAIVTVASNAAHVPRSGMSAYCASKAALRSLSLSVGLELAPFGVRCNLISPGSTDTPMLRSMWRSPAARRQVIDGAPAQFRLGIPLGKLATVDDIADAILFMASDMASHITLQDVVIDGGATLGA</sequence>
<name>A0A5J5G3R8_9GAMM</name>
<dbReference type="PROSITE" id="PS00061">
    <property type="entry name" value="ADH_SHORT"/>
    <property type="match status" value="1"/>
</dbReference>
<evidence type="ECO:0000256" key="7">
    <source>
        <dbReference type="ARBA" id="ARBA00067530"/>
    </source>
</evidence>
<dbReference type="GO" id="GO:0019290">
    <property type="term" value="P:siderophore biosynthetic process"/>
    <property type="evidence" value="ECO:0007669"/>
    <property type="project" value="InterPro"/>
</dbReference>
<dbReference type="AlphaFoldDB" id="A0A5J5G3R8"/>
<dbReference type="InterPro" id="IPR020904">
    <property type="entry name" value="Sc_DH/Rdtase_CS"/>
</dbReference>
<comment type="similarity">
    <text evidence="2">Belongs to the short-chain dehydrogenases/reductases (SDR) family.</text>
</comment>